<reference evidence="1 2" key="1">
    <citation type="journal article" date="2000" name="DNA Res.">
        <title>Complete genome structure of the nitrogen-fixing symbiotic bacterium Mesorhizobium loti.</title>
        <authorList>
            <person name="Kaneko T."/>
            <person name="Nakamura Y."/>
            <person name="Sato S."/>
            <person name="Asamizu E."/>
            <person name="Kato T."/>
            <person name="Sasamoto S."/>
            <person name="Watanabe A."/>
            <person name="Idesawa K."/>
            <person name="Ishikawa A."/>
            <person name="Kawashima K."/>
            <person name="Kimura T."/>
            <person name="Kishida Y."/>
            <person name="Kiyokawa C."/>
            <person name="Kohara M."/>
            <person name="Matsumoto M."/>
            <person name="Matsuno A."/>
            <person name="Mochizuki Y."/>
            <person name="Nakayama S."/>
            <person name="Nakazaki N."/>
            <person name="Shimpo S."/>
            <person name="Sugimoto M."/>
            <person name="Takeuchi C."/>
            <person name="Yamada M."/>
            <person name="Tabata S."/>
        </authorList>
    </citation>
    <scope>NUCLEOTIDE SEQUENCE [LARGE SCALE GENOMIC DNA]</scope>
    <source>
        <strain evidence="2">LMG 29417 / CECT 9101 / MAFF 303099</strain>
    </source>
</reference>
<dbReference type="AlphaFoldDB" id="Q98HU1"/>
<gene>
    <name evidence="1" type="ordered locus">mlr2711</name>
</gene>
<name>Q98HU1_RHILO</name>
<dbReference type="HOGENOM" id="CLU_2036134_0_0_5"/>
<evidence type="ECO:0000313" key="2">
    <source>
        <dbReference type="Proteomes" id="UP000000552"/>
    </source>
</evidence>
<organism evidence="1 2">
    <name type="scientific">Mesorhizobium japonicum (strain LMG 29417 / CECT 9101 / MAFF 303099)</name>
    <name type="common">Mesorhizobium loti (strain MAFF 303099)</name>
    <dbReference type="NCBI Taxonomy" id="266835"/>
    <lineage>
        <taxon>Bacteria</taxon>
        <taxon>Pseudomonadati</taxon>
        <taxon>Pseudomonadota</taxon>
        <taxon>Alphaproteobacteria</taxon>
        <taxon>Hyphomicrobiales</taxon>
        <taxon>Phyllobacteriaceae</taxon>
        <taxon>Mesorhizobium</taxon>
    </lineage>
</organism>
<dbReference type="EMBL" id="BA000012">
    <property type="protein sequence ID" value="BAB49775.1"/>
    <property type="molecule type" value="Genomic_DNA"/>
</dbReference>
<sequence length="121" mass="13056">MRQAPSLPGAEPDQHSPGDVVFADDAIVLAQAAQLALDEIAVHRLGGLLEKLGAQLLIGIAVQPGQRFLDLLAGTAERRRLFGQDFVAKRIEGRFSGRRAGKMRWRTQGHFSSPSRTPCGG</sequence>
<dbReference type="Proteomes" id="UP000000552">
    <property type="component" value="Chromosome"/>
</dbReference>
<dbReference type="KEGG" id="mlo:mlr2711"/>
<protein>
    <submittedName>
        <fullName evidence="1">Mlr2711 protein</fullName>
    </submittedName>
</protein>
<evidence type="ECO:0000313" key="1">
    <source>
        <dbReference type="EMBL" id="BAB49775.1"/>
    </source>
</evidence>
<proteinExistence type="predicted"/>
<accession>Q98HU1</accession>